<dbReference type="EMBL" id="MH046811">
    <property type="protein sequence ID" value="UFX99786.1"/>
    <property type="molecule type" value="Genomic_DNA"/>
</dbReference>
<name>A0A8K1T1E2_9VIRU</name>
<dbReference type="Pfam" id="PF19073">
    <property type="entry name" value="DUF5769"/>
    <property type="match status" value="1"/>
</dbReference>
<proteinExistence type="predicted"/>
<gene>
    <name evidence="1" type="ORF">Mb0302</name>
</gene>
<organism evidence="1">
    <name type="scientific">Megavirus baoshan</name>
    <dbReference type="NCBI Taxonomy" id="2496520"/>
    <lineage>
        <taxon>Viruses</taxon>
        <taxon>Varidnaviria</taxon>
        <taxon>Bamfordvirae</taxon>
        <taxon>Nucleocytoviricota</taxon>
        <taxon>Megaviricetes</taxon>
        <taxon>Imitervirales</taxon>
        <taxon>Mimiviridae</taxon>
        <taxon>Megamimivirinae</taxon>
        <taxon>Megavirus</taxon>
        <taxon>Megavirus baoshanense</taxon>
    </lineage>
</organism>
<reference evidence="1" key="1">
    <citation type="submission" date="2018-03" db="EMBL/GenBank/DDBJ databases">
        <title>Draft genome sequences of Megaviruse, new member of the family Mimiviridae isolated from water in Shanghai, China.</title>
        <authorList>
            <person name="Xia Y."/>
        </authorList>
    </citation>
    <scope>NUCLEOTIDE SEQUENCE</scope>
    <source>
        <strain evidence="1">SH</strain>
    </source>
</reference>
<dbReference type="InterPro" id="IPR043908">
    <property type="entry name" value="DUF5769"/>
</dbReference>
<evidence type="ECO:0000313" key="1">
    <source>
        <dbReference type="EMBL" id="UFX99786.1"/>
    </source>
</evidence>
<sequence length="296" mass="35123">MNFDQILEMHEDENLIEIMRTTNKIPKHNIDNIFQYYAKKIVIDLIFQKIHDDQVCCFGGFIRDMIAGYDFNEIKDIDVRCRSQYHVDIFIRTLKIYFILGIIKETKNKFTINISVDIGNEYFMEYVMNNRFTMELITDGFYGDVKNTMKNLGENLNLINIDMDIYCEKTTYWSDDYHNMNCDLDVNTLRSDCLLQDMDISDLRTFNPNCDINGAYNNAKRREFIVLSKIGNPIIDHSDIDYYMRAFTDDPCIDYRNKYGKKILKTIMKMQQRGWKCLNKPCNNENCVLSILRKPD</sequence>
<protein>
    <submittedName>
        <fullName evidence="1">Uncharacterized protein</fullName>
    </submittedName>
</protein>
<accession>A0A8K1T1E2</accession>